<feature type="compositionally biased region" description="Acidic residues" evidence="1">
    <location>
        <begin position="49"/>
        <end position="60"/>
    </location>
</feature>
<comment type="caution">
    <text evidence="2">The sequence shown here is derived from an EMBL/GenBank/DDBJ whole genome shotgun (WGS) entry which is preliminary data.</text>
</comment>
<feature type="region of interest" description="Disordered" evidence="1">
    <location>
        <begin position="72"/>
        <end position="105"/>
    </location>
</feature>
<dbReference type="EMBL" id="JAXQNO010000008">
    <property type="protein sequence ID" value="KAK4793605.1"/>
    <property type="molecule type" value="Genomic_DNA"/>
</dbReference>
<evidence type="ECO:0008006" key="4">
    <source>
        <dbReference type="Google" id="ProtNLM"/>
    </source>
</evidence>
<reference evidence="2 3" key="1">
    <citation type="journal article" date="2023" name="Hortic Res">
        <title>Pangenome of water caltrop reveals structural variations and asymmetric subgenome divergence after allopolyploidization.</title>
        <authorList>
            <person name="Zhang X."/>
            <person name="Chen Y."/>
            <person name="Wang L."/>
            <person name="Yuan Y."/>
            <person name="Fang M."/>
            <person name="Shi L."/>
            <person name="Lu R."/>
            <person name="Comes H.P."/>
            <person name="Ma Y."/>
            <person name="Chen Y."/>
            <person name="Huang G."/>
            <person name="Zhou Y."/>
            <person name="Zheng Z."/>
            <person name="Qiu Y."/>
        </authorList>
    </citation>
    <scope>NUCLEOTIDE SEQUENCE [LARGE SCALE GENOMIC DNA]</scope>
    <source>
        <strain evidence="2">F231</strain>
    </source>
</reference>
<gene>
    <name evidence="2" type="ORF">SAY86_024040</name>
</gene>
<dbReference type="Proteomes" id="UP001346149">
    <property type="component" value="Unassembled WGS sequence"/>
</dbReference>
<feature type="compositionally biased region" description="Basic and acidic residues" evidence="1">
    <location>
        <begin position="27"/>
        <end position="37"/>
    </location>
</feature>
<name>A0AAN7LVW3_TRANT</name>
<feature type="region of interest" description="Disordered" evidence="1">
    <location>
        <begin position="1"/>
        <end position="60"/>
    </location>
</feature>
<evidence type="ECO:0000256" key="1">
    <source>
        <dbReference type="SAM" id="MobiDB-lite"/>
    </source>
</evidence>
<organism evidence="2 3">
    <name type="scientific">Trapa natans</name>
    <name type="common">Water chestnut</name>
    <dbReference type="NCBI Taxonomy" id="22666"/>
    <lineage>
        <taxon>Eukaryota</taxon>
        <taxon>Viridiplantae</taxon>
        <taxon>Streptophyta</taxon>
        <taxon>Embryophyta</taxon>
        <taxon>Tracheophyta</taxon>
        <taxon>Spermatophyta</taxon>
        <taxon>Magnoliopsida</taxon>
        <taxon>eudicotyledons</taxon>
        <taxon>Gunneridae</taxon>
        <taxon>Pentapetalae</taxon>
        <taxon>rosids</taxon>
        <taxon>malvids</taxon>
        <taxon>Myrtales</taxon>
        <taxon>Lythraceae</taxon>
        <taxon>Trapa</taxon>
    </lineage>
</organism>
<proteinExistence type="predicted"/>
<dbReference type="InterPro" id="IPR012870">
    <property type="entry name" value="DUF1666"/>
</dbReference>
<evidence type="ECO:0000313" key="3">
    <source>
        <dbReference type="Proteomes" id="UP001346149"/>
    </source>
</evidence>
<dbReference type="AlphaFoldDB" id="A0AAN7LVW3"/>
<feature type="compositionally biased region" description="Acidic residues" evidence="1">
    <location>
        <begin position="81"/>
        <end position="93"/>
    </location>
</feature>
<evidence type="ECO:0000313" key="2">
    <source>
        <dbReference type="EMBL" id="KAK4793605.1"/>
    </source>
</evidence>
<accession>A0AAN7LVW3</accession>
<protein>
    <recommendedName>
        <fullName evidence="4">Ribosomal protein L34Ae</fullName>
    </recommendedName>
</protein>
<dbReference type="PANTHER" id="PTHR46702">
    <property type="entry name" value="DNA LIGASE (DUF1666)-RELATED"/>
    <property type="match status" value="1"/>
</dbReference>
<sequence>MDFFNLKVRKGNKPNGNGRMSLQEPIPRSEEPNRENGCDGLTKLPNAIDGEDEDEDDDFITNEMKKRLKELRKNSSMALIPEEEPSAEEEDGEGEKAAGEMTSKRWRDVEDEGRQWWGGFDAFYERYCERMLFFDRLGAQQLNEAGCAGSLTPLAPSPRSASKKLISPLSCLSLKKIEEPEGETGKLHSVENDAYQDLETIYVAHVCLTWEALHCQFTQLNQKISCQPDNSTCYNHSAQQFQQFQVLLQRFIENEPFELGLRPECYVRARTILPKLLHVPNIREPKGMEEGAELRMDASDLMRILETSILTFHLFLKMDKKRSGNGGLHLFVNQNHSAASPLQQVQSSLEKRATKLKELRKRRKGWRKKSWPQNQEDVQLLFGLTDVKILSRVLRMDRVTKEQLFWCEEKMKKLSLSSSSSDHGKMLQRDPSPVLFPCRF</sequence>
<dbReference type="Pfam" id="PF07891">
    <property type="entry name" value="DUF1666"/>
    <property type="match status" value="1"/>
</dbReference>
<feature type="compositionally biased region" description="Basic and acidic residues" evidence="1">
    <location>
        <begin position="94"/>
        <end position="105"/>
    </location>
</feature>
<dbReference type="PANTHER" id="PTHR46702:SF1">
    <property type="entry name" value="DUF1666 FAMILY PROTEIN (DUF1666)"/>
    <property type="match status" value="1"/>
</dbReference>
<keyword evidence="3" id="KW-1185">Reference proteome</keyword>